<reference evidence="1" key="2">
    <citation type="submission" date="2020-03" db="EMBL/GenBank/DDBJ databases">
        <title>Walnut 2.0.</title>
        <authorList>
            <person name="Marrano A."/>
            <person name="Britton M."/>
            <person name="Zimin A.V."/>
            <person name="Zaini P.A."/>
            <person name="Workman R."/>
            <person name="Puiu D."/>
            <person name="Bianco L."/>
            <person name="Allen B.J."/>
            <person name="Troggio M."/>
            <person name="Leslie C.A."/>
            <person name="Timp W."/>
            <person name="Dendekar A."/>
            <person name="Salzberg S.L."/>
            <person name="Neale D.B."/>
        </authorList>
    </citation>
    <scope>NUCLEOTIDE SEQUENCE</scope>
    <source>
        <tissue evidence="1">Leaves</tissue>
    </source>
</reference>
<feature type="non-terminal residue" evidence="1">
    <location>
        <position position="1"/>
    </location>
</feature>
<evidence type="ECO:0000313" key="2">
    <source>
        <dbReference type="Proteomes" id="UP000619265"/>
    </source>
</evidence>
<feature type="non-terminal residue" evidence="1">
    <location>
        <position position="14"/>
    </location>
</feature>
<name>A0A833WSA2_JUGRE</name>
<reference evidence="1" key="1">
    <citation type="submission" date="2015-10" db="EMBL/GenBank/DDBJ databases">
        <authorList>
            <person name="Martinez-Garcia P.J."/>
            <person name="Crepeau M.W."/>
            <person name="Puiu D."/>
            <person name="Gonzalez-Ibeas D."/>
            <person name="Whalen J."/>
            <person name="Stevens K."/>
            <person name="Paul R."/>
            <person name="Butterfield T."/>
            <person name="Britton M."/>
            <person name="Reagan R."/>
            <person name="Chakraborty S."/>
            <person name="Walawage S.L."/>
            <person name="Vasquez-Gross H.A."/>
            <person name="Cardeno C."/>
            <person name="Famula R."/>
            <person name="Pratt K."/>
            <person name="Kuruganti S."/>
            <person name="Aradhya M.K."/>
            <person name="Leslie C.A."/>
            <person name="Dandekar A.M."/>
            <person name="Salzberg S.L."/>
            <person name="Wegrzyn J.L."/>
            <person name="Langley C.H."/>
            <person name="Neale D.B."/>
        </authorList>
    </citation>
    <scope>NUCLEOTIDE SEQUENCE</scope>
    <source>
        <tissue evidence="1">Leaves</tissue>
    </source>
</reference>
<dbReference type="EMBL" id="LIHL02024696">
    <property type="protein sequence ID" value="KAF5441776.1"/>
    <property type="molecule type" value="Genomic_DNA"/>
</dbReference>
<protein>
    <submittedName>
        <fullName evidence="1">Uncharacterized protein</fullName>
    </submittedName>
</protein>
<accession>A0A833WSA2</accession>
<evidence type="ECO:0000313" key="1">
    <source>
        <dbReference type="EMBL" id="KAF5441776.1"/>
    </source>
</evidence>
<gene>
    <name evidence="1" type="ORF">F2P56_037253</name>
</gene>
<comment type="caution">
    <text evidence="1">The sequence shown here is derived from an EMBL/GenBank/DDBJ whole genome shotgun (WGS) entry which is preliminary data.</text>
</comment>
<sequence length="14" mass="1381">SPLSRGVLVGGVCH</sequence>
<geneLocation type="mitochondrion" evidence="1"/>
<keyword evidence="1" id="KW-0496">Mitochondrion</keyword>
<proteinExistence type="predicted"/>
<organism evidence="1 2">
    <name type="scientific">Juglans regia</name>
    <name type="common">English walnut</name>
    <dbReference type="NCBI Taxonomy" id="51240"/>
    <lineage>
        <taxon>Eukaryota</taxon>
        <taxon>Viridiplantae</taxon>
        <taxon>Streptophyta</taxon>
        <taxon>Embryophyta</taxon>
        <taxon>Tracheophyta</taxon>
        <taxon>Spermatophyta</taxon>
        <taxon>Magnoliopsida</taxon>
        <taxon>eudicotyledons</taxon>
        <taxon>Gunneridae</taxon>
        <taxon>Pentapetalae</taxon>
        <taxon>rosids</taxon>
        <taxon>fabids</taxon>
        <taxon>Fagales</taxon>
        <taxon>Juglandaceae</taxon>
        <taxon>Juglans</taxon>
    </lineage>
</organism>
<dbReference type="Proteomes" id="UP000619265">
    <property type="component" value="Unassembled WGS sequence"/>
</dbReference>